<dbReference type="GO" id="GO:0036503">
    <property type="term" value="P:ERAD pathway"/>
    <property type="evidence" value="ECO:0007669"/>
    <property type="project" value="TreeGrafter"/>
</dbReference>
<dbReference type="Pfam" id="PF24842">
    <property type="entry name" value="UFD1_N2"/>
    <property type="match status" value="1"/>
</dbReference>
<dbReference type="EMBL" id="KL367524">
    <property type="protein sequence ID" value="KFD66474.1"/>
    <property type="molecule type" value="Genomic_DNA"/>
</dbReference>
<dbReference type="InterPro" id="IPR025660">
    <property type="entry name" value="Pept_his_AS"/>
</dbReference>
<protein>
    <recommendedName>
        <fullName evidence="8">Peptidase C1A papain C-terminal domain-containing protein</fullName>
    </recommendedName>
</protein>
<evidence type="ECO:0000256" key="1">
    <source>
        <dbReference type="ARBA" id="ARBA00006043"/>
    </source>
</evidence>
<feature type="signal peptide" evidence="7">
    <location>
        <begin position="1"/>
        <end position="18"/>
    </location>
</feature>
<dbReference type="InterPro" id="IPR055417">
    <property type="entry name" value="UFD1_N1"/>
</dbReference>
<reference evidence="9" key="1">
    <citation type="journal article" date="2014" name="Nat. Genet.">
        <title>Genome and transcriptome of the porcine whipworm Trichuris suis.</title>
        <authorList>
            <person name="Jex A.R."/>
            <person name="Nejsum P."/>
            <person name="Schwarz E.M."/>
            <person name="Hu L."/>
            <person name="Young N.D."/>
            <person name="Hall R.S."/>
            <person name="Korhonen P.K."/>
            <person name="Liao S."/>
            <person name="Thamsborg S."/>
            <person name="Xia J."/>
            <person name="Xu P."/>
            <person name="Wang S."/>
            <person name="Scheerlinck J.P."/>
            <person name="Hofmann A."/>
            <person name="Sternberg P.W."/>
            <person name="Wang J."/>
            <person name="Gasser R.B."/>
        </authorList>
    </citation>
    <scope>NUCLEOTIDE SEQUENCE [LARGE SCALE GENOMIC DNA]</scope>
    <source>
        <strain evidence="9">DCEP-RM93F</strain>
    </source>
</reference>
<keyword evidence="4" id="KW-0378">Hydrolase</keyword>
<dbReference type="AlphaFoldDB" id="A0A085NAH8"/>
<dbReference type="Pfam" id="PF00112">
    <property type="entry name" value="Peptidase_C1"/>
    <property type="match status" value="1"/>
</dbReference>
<accession>A0A085NAH8</accession>
<feature type="domain" description="Peptidase C1A papain C-terminal" evidence="8">
    <location>
        <begin position="95"/>
        <end position="329"/>
    </location>
</feature>
<dbReference type="InterPro" id="IPR038765">
    <property type="entry name" value="Papain-like_cys_pep_sf"/>
</dbReference>
<evidence type="ECO:0000259" key="8">
    <source>
        <dbReference type="SMART" id="SM00645"/>
    </source>
</evidence>
<evidence type="ECO:0000313" key="9">
    <source>
        <dbReference type="EMBL" id="KFD66474.1"/>
    </source>
</evidence>
<evidence type="ECO:0000256" key="3">
    <source>
        <dbReference type="ARBA" id="ARBA00022786"/>
    </source>
</evidence>
<dbReference type="MEROPS" id="C01.133"/>
<feature type="compositionally biased region" description="Low complexity" evidence="6">
    <location>
        <begin position="614"/>
        <end position="625"/>
    </location>
</feature>
<dbReference type="InterPro" id="IPR000668">
    <property type="entry name" value="Peptidase_C1A_C"/>
</dbReference>
<dbReference type="InterPro" id="IPR004854">
    <property type="entry name" value="Ufd1-like"/>
</dbReference>
<feature type="region of interest" description="Disordered" evidence="6">
    <location>
        <begin position="599"/>
        <end position="625"/>
    </location>
</feature>
<dbReference type="PROSITE" id="PS00139">
    <property type="entry name" value="THIOL_PROTEASE_CYS"/>
    <property type="match status" value="1"/>
</dbReference>
<evidence type="ECO:0000256" key="6">
    <source>
        <dbReference type="SAM" id="MobiDB-lite"/>
    </source>
</evidence>
<dbReference type="SUPFAM" id="SSF54001">
    <property type="entry name" value="Cysteine proteinases"/>
    <property type="match status" value="1"/>
</dbReference>
<name>A0A085NAH8_9BILA</name>
<proteinExistence type="inferred from homology"/>
<dbReference type="PROSITE" id="PS00639">
    <property type="entry name" value="THIOL_PROTEASE_HIS"/>
    <property type="match status" value="1"/>
</dbReference>
<dbReference type="InterPro" id="IPR042299">
    <property type="entry name" value="Ufd1-like_Nn"/>
</dbReference>
<dbReference type="Pfam" id="PF03152">
    <property type="entry name" value="UFD1_N1"/>
    <property type="match status" value="1"/>
</dbReference>
<evidence type="ECO:0000256" key="2">
    <source>
        <dbReference type="ARBA" id="ARBA00022670"/>
    </source>
</evidence>
<dbReference type="Gene3D" id="3.10.330.10">
    <property type="match status" value="1"/>
</dbReference>
<gene>
    <name evidence="9" type="ORF">M514_05707</name>
</gene>
<dbReference type="Gene3D" id="2.40.40.50">
    <property type="entry name" value="Ubiquitin fusion degradation protein UFD1, N-terminal domain"/>
    <property type="match status" value="1"/>
</dbReference>
<evidence type="ECO:0000256" key="5">
    <source>
        <dbReference type="ARBA" id="ARBA00022807"/>
    </source>
</evidence>
<organism evidence="9">
    <name type="scientific">Trichuris suis</name>
    <name type="common">pig whipworm</name>
    <dbReference type="NCBI Taxonomy" id="68888"/>
    <lineage>
        <taxon>Eukaryota</taxon>
        <taxon>Metazoa</taxon>
        <taxon>Ecdysozoa</taxon>
        <taxon>Nematoda</taxon>
        <taxon>Enoplea</taxon>
        <taxon>Dorylaimia</taxon>
        <taxon>Trichinellida</taxon>
        <taxon>Trichuridae</taxon>
        <taxon>Trichuris</taxon>
    </lineage>
</organism>
<keyword evidence="3" id="KW-0833">Ubl conjugation pathway</keyword>
<dbReference type="GO" id="GO:0034098">
    <property type="term" value="C:VCP-NPL4-UFD1 AAA ATPase complex"/>
    <property type="evidence" value="ECO:0007669"/>
    <property type="project" value="TreeGrafter"/>
</dbReference>
<dbReference type="GO" id="GO:0031593">
    <property type="term" value="F:polyubiquitin modification-dependent protein binding"/>
    <property type="evidence" value="ECO:0007669"/>
    <property type="project" value="TreeGrafter"/>
</dbReference>
<sequence>MLRFIVAAFALLNSPAMTAYYEERYEKLKQMINKEMAENSDNQMTWQFGKNSYFEGMSKEEIKLRANGLKMKRNVDHESRVKQASNSTLYGKKILPIDFDARDRWPECKYIGLVKDQSNCGSCWAVSSASVMSDRICIAYGGKKVPFISDEDIISCCESCGYGCEGGFPALAFKYWESEGVPTGGVYGSKTGCKPYSIPPCETCRYTANTPECTKQCVSGYGKTLQKDRHYGKQPFCLASVEAIQNQLKNHGPIVVAFRVYDDFIYYKSGIYQRTKSSRFLGLHAVKLIGWGEKGITPYWLVVNSWNTTFGEEENFFNSHITLRHFVVLLPHSALDWLTRLNVSYPMLFKITNLDQAAKNRFTHCGVLEFHQEEGLCYLPHWLMSNLLLCEGGLAKIELVNLPIGSYVKLRPQNRFFCRLSNPSAVLELKLRHFACLTKGDMIAIEYNNKVMEFFVQELRPADAVSIIECDMNVEFETPESWNETAALPTPTPTTVAEVPVTETNPVDTALFPGVGRRLDGKDRLDDQHLVASSSNSMKDSKVPTTSSRETVDPIRFKKYPCSEPPGYYIPDWDYDPNILTFIPPPWFKENEMDARGRPLNLKRGVKPDGGPSGNSDGSSVSLDE</sequence>
<keyword evidence="5" id="KW-0788">Thiol protease</keyword>
<dbReference type="SMART" id="SM00645">
    <property type="entry name" value="Pept_C1"/>
    <property type="match status" value="1"/>
</dbReference>
<dbReference type="CDD" id="cd02620">
    <property type="entry name" value="Peptidase_C1A_CathepsinB"/>
    <property type="match status" value="1"/>
</dbReference>
<dbReference type="Proteomes" id="UP000030758">
    <property type="component" value="Unassembled WGS sequence"/>
</dbReference>
<comment type="similarity">
    <text evidence="1">Belongs to the UFD1 family.</text>
</comment>
<evidence type="ECO:0000256" key="4">
    <source>
        <dbReference type="ARBA" id="ARBA00022801"/>
    </source>
</evidence>
<dbReference type="PANTHER" id="PTHR12555:SF13">
    <property type="entry name" value="UBIQUITIN RECOGNITION FACTOR IN ER-ASSOCIATED DEGRADATION PROTEIN 1"/>
    <property type="match status" value="1"/>
</dbReference>
<dbReference type="GO" id="GO:0006511">
    <property type="term" value="P:ubiquitin-dependent protein catabolic process"/>
    <property type="evidence" value="ECO:0007669"/>
    <property type="project" value="InterPro"/>
</dbReference>
<dbReference type="PANTHER" id="PTHR12555">
    <property type="entry name" value="UBIQUITIN FUSION DEGRADATON PROTEIN 1"/>
    <property type="match status" value="1"/>
</dbReference>
<feature type="chain" id="PRO_5018754516" description="Peptidase C1A papain C-terminal domain-containing protein" evidence="7">
    <location>
        <begin position="19"/>
        <end position="625"/>
    </location>
</feature>
<dbReference type="InterPro" id="IPR055418">
    <property type="entry name" value="UFD1_N2"/>
</dbReference>
<keyword evidence="2" id="KW-0645">Protease</keyword>
<dbReference type="GO" id="GO:0008234">
    <property type="term" value="F:cysteine-type peptidase activity"/>
    <property type="evidence" value="ECO:0007669"/>
    <property type="project" value="UniProtKB-KW"/>
</dbReference>
<dbReference type="Gene3D" id="3.90.70.10">
    <property type="entry name" value="Cysteine proteinases"/>
    <property type="match status" value="1"/>
</dbReference>
<keyword evidence="7" id="KW-0732">Signal</keyword>
<evidence type="ECO:0000256" key="7">
    <source>
        <dbReference type="SAM" id="SignalP"/>
    </source>
</evidence>
<dbReference type="PRINTS" id="PR00705">
    <property type="entry name" value="PAPAIN"/>
</dbReference>
<dbReference type="InterPro" id="IPR000169">
    <property type="entry name" value="Pept_cys_AS"/>
</dbReference>